<dbReference type="GO" id="GO:0003723">
    <property type="term" value="F:RNA binding"/>
    <property type="evidence" value="ECO:0007669"/>
    <property type="project" value="UniProtKB-KW"/>
</dbReference>
<organism evidence="2 3">
    <name type="scientific">Lucifera butyrica</name>
    <dbReference type="NCBI Taxonomy" id="1351585"/>
    <lineage>
        <taxon>Bacteria</taxon>
        <taxon>Bacillati</taxon>
        <taxon>Bacillota</taxon>
        <taxon>Negativicutes</taxon>
        <taxon>Veillonellales</taxon>
        <taxon>Veillonellaceae</taxon>
        <taxon>Lucifera</taxon>
    </lineage>
</organism>
<reference evidence="2 3" key="1">
    <citation type="submission" date="2018-06" db="EMBL/GenBank/DDBJ databases">
        <authorList>
            <person name="Strepis N."/>
        </authorList>
    </citation>
    <scope>NUCLEOTIDE SEQUENCE [LARGE SCALE GENOMIC DNA]</scope>
    <source>
        <strain evidence="2">LUCI</strain>
    </source>
</reference>
<evidence type="ECO:0000256" key="1">
    <source>
        <dbReference type="PROSITE-ProRule" id="PRU00182"/>
    </source>
</evidence>
<dbReference type="SUPFAM" id="SSF55174">
    <property type="entry name" value="Alpha-L RNA-binding motif"/>
    <property type="match status" value="1"/>
</dbReference>
<evidence type="ECO:0000313" key="2">
    <source>
        <dbReference type="EMBL" id="VBB07477.1"/>
    </source>
</evidence>
<dbReference type="CDD" id="cd00165">
    <property type="entry name" value="S4"/>
    <property type="match status" value="1"/>
</dbReference>
<dbReference type="EMBL" id="UPPP01000075">
    <property type="protein sequence ID" value="VBB07477.1"/>
    <property type="molecule type" value="Genomic_DNA"/>
</dbReference>
<protein>
    <submittedName>
        <fullName evidence="2">Uncharacterized protein</fullName>
    </submittedName>
</protein>
<gene>
    <name evidence="2" type="ORF">LUCI_2726</name>
</gene>
<keyword evidence="1" id="KW-0694">RNA-binding</keyword>
<name>A0A498R950_9FIRM</name>
<proteinExistence type="predicted"/>
<dbReference type="RefSeq" id="WP_122628412.1">
    <property type="nucleotide sequence ID" value="NZ_UPPP01000075.1"/>
</dbReference>
<dbReference type="InterPro" id="IPR036986">
    <property type="entry name" value="S4_RNA-bd_sf"/>
</dbReference>
<dbReference type="Proteomes" id="UP000277811">
    <property type="component" value="Unassembled WGS sequence"/>
</dbReference>
<dbReference type="AlphaFoldDB" id="A0A498R950"/>
<sequence>MEEIAIHTATIQLDQLLKWAGIVETGGQVKTFLDEKLIMVNGSLITERRKKVQPGDVITVRGVGTWKVTAE</sequence>
<dbReference type="Gene3D" id="3.10.290.10">
    <property type="entry name" value="RNA-binding S4 domain"/>
    <property type="match status" value="1"/>
</dbReference>
<dbReference type="OrthoDB" id="9811532at2"/>
<keyword evidence="3" id="KW-1185">Reference proteome</keyword>
<evidence type="ECO:0000313" key="3">
    <source>
        <dbReference type="Proteomes" id="UP000277811"/>
    </source>
</evidence>
<accession>A0A498R950</accession>
<dbReference type="Pfam" id="PF13275">
    <property type="entry name" value="S4_2"/>
    <property type="match status" value="1"/>
</dbReference>
<dbReference type="PROSITE" id="PS50889">
    <property type="entry name" value="S4"/>
    <property type="match status" value="1"/>
</dbReference>